<evidence type="ECO:0000256" key="2">
    <source>
        <dbReference type="ARBA" id="ARBA00023015"/>
    </source>
</evidence>
<accession>A0A0C3W5J5</accession>
<gene>
    <name evidence="7" type="ordered locus">MTR_7g050720</name>
</gene>
<feature type="domain" description="TF-B3" evidence="6">
    <location>
        <begin position="212"/>
        <end position="317"/>
    </location>
</feature>
<evidence type="ECO:0000256" key="1">
    <source>
        <dbReference type="ARBA" id="ARBA00004123"/>
    </source>
</evidence>
<dbReference type="PANTHER" id="PTHR31920:SF108">
    <property type="entry name" value="B3 DOMAIN-CONTAINING TRANSCRIPTION FACTOR VRN1-LIKE"/>
    <property type="match status" value="1"/>
</dbReference>
<keyword evidence="9" id="KW-1185">Reference proteome</keyword>
<reference evidence="7 9" key="2">
    <citation type="journal article" date="2014" name="BMC Genomics">
        <title>An improved genome release (version Mt4.0) for the model legume Medicago truncatula.</title>
        <authorList>
            <person name="Tang H."/>
            <person name="Krishnakumar V."/>
            <person name="Bidwell S."/>
            <person name="Rosen B."/>
            <person name="Chan A."/>
            <person name="Zhou S."/>
            <person name="Gentzbittel L."/>
            <person name="Childs K.L."/>
            <person name="Yandell M."/>
            <person name="Gundlach H."/>
            <person name="Mayer K.F."/>
            <person name="Schwartz D.C."/>
            <person name="Town C.D."/>
        </authorList>
    </citation>
    <scope>GENOME REANNOTATION</scope>
    <source>
        <strain evidence="8 9">cv. Jemalong A17</strain>
    </source>
</reference>
<dbReference type="SMART" id="SM01019">
    <property type="entry name" value="B3"/>
    <property type="match status" value="2"/>
</dbReference>
<dbReference type="STRING" id="3880.G7KVW7"/>
<evidence type="ECO:0000256" key="5">
    <source>
        <dbReference type="ARBA" id="ARBA00023242"/>
    </source>
</evidence>
<dbReference type="GO" id="GO:0005634">
    <property type="term" value="C:nucleus"/>
    <property type="evidence" value="ECO:0007669"/>
    <property type="project" value="UniProtKB-SubCell"/>
</dbReference>
<evidence type="ECO:0000256" key="3">
    <source>
        <dbReference type="ARBA" id="ARBA00023125"/>
    </source>
</evidence>
<dbReference type="PANTHER" id="PTHR31920">
    <property type="entry name" value="B3 DOMAIN-CONTAINING"/>
    <property type="match status" value="1"/>
</dbReference>
<reference evidence="7 9" key="1">
    <citation type="journal article" date="2011" name="Nature">
        <title>The Medicago genome provides insight into the evolution of rhizobial symbioses.</title>
        <authorList>
            <person name="Young N.D."/>
            <person name="Debelle F."/>
            <person name="Oldroyd G.E."/>
            <person name="Geurts R."/>
            <person name="Cannon S.B."/>
            <person name="Udvardi M.K."/>
            <person name="Benedito V.A."/>
            <person name="Mayer K.F."/>
            <person name="Gouzy J."/>
            <person name="Schoof H."/>
            <person name="Van de Peer Y."/>
            <person name="Proost S."/>
            <person name="Cook D.R."/>
            <person name="Meyers B.C."/>
            <person name="Spannagl M."/>
            <person name="Cheung F."/>
            <person name="De Mita S."/>
            <person name="Krishnakumar V."/>
            <person name="Gundlach H."/>
            <person name="Zhou S."/>
            <person name="Mudge J."/>
            <person name="Bharti A.K."/>
            <person name="Murray J.D."/>
            <person name="Naoumkina M.A."/>
            <person name="Rosen B."/>
            <person name="Silverstein K.A."/>
            <person name="Tang H."/>
            <person name="Rombauts S."/>
            <person name="Zhao P.X."/>
            <person name="Zhou P."/>
            <person name="Barbe V."/>
            <person name="Bardou P."/>
            <person name="Bechner M."/>
            <person name="Bellec A."/>
            <person name="Berger A."/>
            <person name="Berges H."/>
            <person name="Bidwell S."/>
            <person name="Bisseling T."/>
            <person name="Choisne N."/>
            <person name="Couloux A."/>
            <person name="Denny R."/>
            <person name="Deshpande S."/>
            <person name="Dai X."/>
            <person name="Doyle J.J."/>
            <person name="Dudez A.M."/>
            <person name="Farmer A.D."/>
            <person name="Fouteau S."/>
            <person name="Franken C."/>
            <person name="Gibelin C."/>
            <person name="Gish J."/>
            <person name="Goldstein S."/>
            <person name="Gonzalez A.J."/>
            <person name="Green P.J."/>
            <person name="Hallab A."/>
            <person name="Hartog M."/>
            <person name="Hua A."/>
            <person name="Humphray S.J."/>
            <person name="Jeong D.H."/>
            <person name="Jing Y."/>
            <person name="Jocker A."/>
            <person name="Kenton S.M."/>
            <person name="Kim D.J."/>
            <person name="Klee K."/>
            <person name="Lai H."/>
            <person name="Lang C."/>
            <person name="Lin S."/>
            <person name="Macmil S.L."/>
            <person name="Magdelenat G."/>
            <person name="Matthews L."/>
            <person name="McCorrison J."/>
            <person name="Monaghan E.L."/>
            <person name="Mun J.H."/>
            <person name="Najar F.Z."/>
            <person name="Nicholson C."/>
            <person name="Noirot C."/>
            <person name="O'Bleness M."/>
            <person name="Paule C.R."/>
            <person name="Poulain J."/>
            <person name="Prion F."/>
            <person name="Qin B."/>
            <person name="Qu C."/>
            <person name="Retzel E.F."/>
            <person name="Riddle C."/>
            <person name="Sallet E."/>
            <person name="Samain S."/>
            <person name="Samson N."/>
            <person name="Sanders I."/>
            <person name="Saurat O."/>
            <person name="Scarpelli C."/>
            <person name="Schiex T."/>
            <person name="Segurens B."/>
            <person name="Severin A.J."/>
            <person name="Sherrier D.J."/>
            <person name="Shi R."/>
            <person name="Sims S."/>
            <person name="Singer S.R."/>
            <person name="Sinharoy S."/>
            <person name="Sterck L."/>
            <person name="Viollet A."/>
            <person name="Wang B.B."/>
            <person name="Wang K."/>
            <person name="Wang M."/>
            <person name="Wang X."/>
            <person name="Warfsmann J."/>
            <person name="Weissenbach J."/>
            <person name="White D.D."/>
            <person name="White J.D."/>
            <person name="Wiley G.B."/>
            <person name="Wincker P."/>
            <person name="Xing Y."/>
            <person name="Yang L."/>
            <person name="Yao Z."/>
            <person name="Ying F."/>
            <person name="Zhai J."/>
            <person name="Zhou L."/>
            <person name="Zuber A."/>
            <person name="Denarie J."/>
            <person name="Dixon R.A."/>
            <person name="May G.D."/>
            <person name="Schwartz D.C."/>
            <person name="Rogers J."/>
            <person name="Quetier F."/>
            <person name="Town C.D."/>
            <person name="Roe B.A."/>
        </authorList>
    </citation>
    <scope>NUCLEOTIDE SEQUENCE [LARGE SCALE GENOMIC DNA]</scope>
    <source>
        <strain evidence="7">A17</strain>
        <strain evidence="8 9">cv. Jemalong A17</strain>
    </source>
</reference>
<keyword evidence="4" id="KW-0804">Transcription</keyword>
<dbReference type="AlphaFoldDB" id="G7KVW7"/>
<dbReference type="InterPro" id="IPR003340">
    <property type="entry name" value="B3_DNA-bd"/>
</dbReference>
<comment type="subcellular location">
    <subcellularLocation>
        <location evidence="1">Nucleus</location>
    </subcellularLocation>
</comment>
<dbReference type="CDD" id="cd10017">
    <property type="entry name" value="B3_DNA"/>
    <property type="match status" value="2"/>
</dbReference>
<keyword evidence="5" id="KW-0539">Nucleus</keyword>
<accession>G7KVW7</accession>
<dbReference type="EnsemblPlants" id="AES78894">
    <property type="protein sequence ID" value="AES78894"/>
    <property type="gene ID" value="MTR_7g050720"/>
</dbReference>
<sequence>MANEFPPTHFFKIICDQSLHQGKLIIPRKFVEKYGEGLSNAIYLKTPNGAKWKLNLVKSDGKIWFEKGWKEFVKYHSLSQGHLLLFKYGRTSHFHVHIFDKSALEIKYPSQRVESKRVSNDLGNKPQNDEDLEDYIASKKRKTNLSFEFNQPYEIGSNSCVNVGKLEKVAALNHIDKKCKGCLNFAGKQLAIAKKVTTFDRANSMRTCNPSFIAVMHPSYIDAACNLHIPSEFGKRHLLGLGKKKGDIHLRLLNGKVWPARYLIRKGNRKGEKFEMYSSEWKTFAEDNNLKVGDVCTFELFPTSTILTFIVHIFRDSFEI</sequence>
<keyword evidence="3" id="KW-0238">DNA-binding</keyword>
<dbReference type="Proteomes" id="UP000002051">
    <property type="component" value="Unassembled WGS sequence"/>
</dbReference>
<evidence type="ECO:0000256" key="4">
    <source>
        <dbReference type="ARBA" id="ARBA00023163"/>
    </source>
</evidence>
<dbReference type="SMR" id="G7KVW7"/>
<dbReference type="Pfam" id="PF02362">
    <property type="entry name" value="B3"/>
    <property type="match status" value="2"/>
</dbReference>
<protein>
    <submittedName>
        <fullName evidence="7">Transcriptional factor B3 family protein</fullName>
    </submittedName>
</protein>
<evidence type="ECO:0000313" key="7">
    <source>
        <dbReference type="EMBL" id="AES78894.2"/>
    </source>
</evidence>
<dbReference type="PROSITE" id="PS50863">
    <property type="entry name" value="B3"/>
    <property type="match status" value="2"/>
</dbReference>
<dbReference type="EMBL" id="CM001223">
    <property type="protein sequence ID" value="AES78894.2"/>
    <property type="molecule type" value="Genomic_DNA"/>
</dbReference>
<proteinExistence type="predicted"/>
<feature type="domain" description="TF-B3" evidence="6">
    <location>
        <begin position="9"/>
        <end position="102"/>
    </location>
</feature>
<keyword evidence="2" id="KW-0805">Transcription regulation</keyword>
<evidence type="ECO:0000259" key="6">
    <source>
        <dbReference type="PROSITE" id="PS50863"/>
    </source>
</evidence>
<dbReference type="InterPro" id="IPR015300">
    <property type="entry name" value="DNA-bd_pseudobarrel_sf"/>
</dbReference>
<reference evidence="8" key="3">
    <citation type="submission" date="2015-04" db="UniProtKB">
        <authorList>
            <consortium name="EnsemblPlants"/>
        </authorList>
    </citation>
    <scope>IDENTIFICATION</scope>
    <source>
        <strain evidence="8">cv. Jemalong A17</strain>
    </source>
</reference>
<evidence type="ECO:0000313" key="8">
    <source>
        <dbReference type="EnsemblPlants" id="AES78894"/>
    </source>
</evidence>
<name>G7KVW7_MEDTR</name>
<dbReference type="InterPro" id="IPR050655">
    <property type="entry name" value="Plant_B3_domain"/>
</dbReference>
<dbReference type="HOGENOM" id="CLU_015069_1_1_1"/>
<organism evidence="7 9">
    <name type="scientific">Medicago truncatula</name>
    <name type="common">Barrel medic</name>
    <name type="synonym">Medicago tribuloides</name>
    <dbReference type="NCBI Taxonomy" id="3880"/>
    <lineage>
        <taxon>Eukaryota</taxon>
        <taxon>Viridiplantae</taxon>
        <taxon>Streptophyta</taxon>
        <taxon>Embryophyta</taxon>
        <taxon>Tracheophyta</taxon>
        <taxon>Spermatophyta</taxon>
        <taxon>Magnoliopsida</taxon>
        <taxon>eudicotyledons</taxon>
        <taxon>Gunneridae</taxon>
        <taxon>Pentapetalae</taxon>
        <taxon>rosids</taxon>
        <taxon>fabids</taxon>
        <taxon>Fabales</taxon>
        <taxon>Fabaceae</taxon>
        <taxon>Papilionoideae</taxon>
        <taxon>50 kb inversion clade</taxon>
        <taxon>NPAAA clade</taxon>
        <taxon>Hologalegina</taxon>
        <taxon>IRL clade</taxon>
        <taxon>Trifolieae</taxon>
        <taxon>Medicago</taxon>
    </lineage>
</organism>
<evidence type="ECO:0000313" key="9">
    <source>
        <dbReference type="Proteomes" id="UP000002051"/>
    </source>
</evidence>
<dbReference type="GO" id="GO:0003677">
    <property type="term" value="F:DNA binding"/>
    <property type="evidence" value="ECO:0007669"/>
    <property type="project" value="UniProtKB-KW"/>
</dbReference>
<dbReference type="Gene3D" id="2.40.330.10">
    <property type="entry name" value="DNA-binding pseudobarrel domain"/>
    <property type="match status" value="2"/>
</dbReference>
<dbReference type="SUPFAM" id="SSF101936">
    <property type="entry name" value="DNA-binding pseudobarrel domain"/>
    <property type="match status" value="2"/>
</dbReference>